<evidence type="ECO:0000256" key="14">
    <source>
        <dbReference type="ARBA" id="ARBA00023329"/>
    </source>
</evidence>
<dbReference type="Pfam" id="PF01576">
    <property type="entry name" value="Myosin_tail_1"/>
    <property type="match status" value="1"/>
</dbReference>
<dbReference type="FunFam" id="1.20.120.720:FF:000002">
    <property type="entry name" value="Myosin heavy chain 10"/>
    <property type="match status" value="1"/>
</dbReference>
<dbReference type="GO" id="GO:0030029">
    <property type="term" value="P:actin filament-based process"/>
    <property type="evidence" value="ECO:0007669"/>
    <property type="project" value="UniProtKB-ARBA"/>
</dbReference>
<evidence type="ECO:0000256" key="19">
    <source>
        <dbReference type="ARBA" id="ARBA00043098"/>
    </source>
</evidence>
<feature type="region of interest" description="Disordered" evidence="21">
    <location>
        <begin position="1874"/>
        <end position="1954"/>
    </location>
</feature>
<feature type="region of interest" description="Disordered" evidence="21">
    <location>
        <begin position="1032"/>
        <end position="1051"/>
    </location>
</feature>
<evidence type="ECO:0000256" key="15">
    <source>
        <dbReference type="ARBA" id="ARBA00037865"/>
    </source>
</evidence>
<dbReference type="Ensembl" id="ENSHHUT00000090826.1">
    <property type="protein sequence ID" value="ENSHHUP00000088085.1"/>
    <property type="gene ID" value="ENSHHUG00000050008.1"/>
</dbReference>
<feature type="region of interest" description="Disordered" evidence="21">
    <location>
        <begin position="844"/>
        <end position="867"/>
    </location>
</feature>
<dbReference type="InterPro" id="IPR000048">
    <property type="entry name" value="IQ_motif_EF-hand-BS"/>
</dbReference>
<dbReference type="InterPro" id="IPR008989">
    <property type="entry name" value="Myosin_S1_N"/>
</dbReference>
<keyword evidence="8" id="KW-0133">Cell shape</keyword>
<dbReference type="Gene3D" id="4.10.270.10">
    <property type="entry name" value="Myosin, subunit A"/>
    <property type="match status" value="1"/>
</dbReference>
<feature type="binding site" evidence="20">
    <location>
        <begin position="170"/>
        <end position="177"/>
    </location>
    <ligand>
        <name>ATP</name>
        <dbReference type="ChEBI" id="CHEBI:30616"/>
    </ligand>
</feature>
<dbReference type="PROSITE" id="PS51456">
    <property type="entry name" value="MYOSIN_MOTOR"/>
    <property type="match status" value="1"/>
</dbReference>
<dbReference type="SMART" id="SM00015">
    <property type="entry name" value="IQ"/>
    <property type="match status" value="1"/>
</dbReference>
<evidence type="ECO:0000256" key="17">
    <source>
        <dbReference type="ARBA" id="ARBA00041440"/>
    </source>
</evidence>
<protein>
    <recommendedName>
        <fullName evidence="16">Myosin-9</fullName>
    </recommendedName>
    <alternativeName>
        <fullName evidence="17">Myosin heavy chain 9</fullName>
    </alternativeName>
    <alternativeName>
        <fullName evidence="18">Myosin heavy chain, non-muscle IIa</fullName>
    </alternativeName>
    <alternativeName>
        <fullName evidence="19">Non-muscle myosin heavy chain IIa</fullName>
    </alternativeName>
</protein>
<dbReference type="InterPro" id="IPR036961">
    <property type="entry name" value="Kinesin_motor_dom_sf"/>
</dbReference>
<dbReference type="PANTHER" id="PTHR45615:SF16">
    <property type="entry name" value="MYOSIN-9"/>
    <property type="match status" value="1"/>
</dbReference>
<keyword evidence="10 20" id="KW-0518">Myosin</keyword>
<evidence type="ECO:0000256" key="10">
    <source>
        <dbReference type="ARBA" id="ARBA00023123"/>
    </source>
</evidence>
<dbReference type="FunFam" id="1.20.5.340:FF:000009">
    <property type="entry name" value="myosin-11 isoform X2"/>
    <property type="match status" value="1"/>
</dbReference>
<evidence type="ECO:0000256" key="9">
    <source>
        <dbReference type="ARBA" id="ARBA00023054"/>
    </source>
</evidence>
<dbReference type="GO" id="GO:0016460">
    <property type="term" value="C:myosin II complex"/>
    <property type="evidence" value="ECO:0007669"/>
    <property type="project" value="TreeGrafter"/>
</dbReference>
<feature type="region of interest" description="Actin-binding" evidence="20">
    <location>
        <begin position="649"/>
        <end position="671"/>
    </location>
</feature>
<evidence type="ECO:0000256" key="7">
    <source>
        <dbReference type="ARBA" id="ARBA00022860"/>
    </source>
</evidence>
<dbReference type="Gene3D" id="1.10.10.820">
    <property type="match status" value="1"/>
</dbReference>
<feature type="domain" description="Myosin motor" evidence="22">
    <location>
        <begin position="77"/>
        <end position="771"/>
    </location>
</feature>
<evidence type="ECO:0000259" key="23">
    <source>
        <dbReference type="PROSITE" id="PS51844"/>
    </source>
</evidence>
<keyword evidence="4" id="KW-0963">Cytoplasm</keyword>
<dbReference type="SUPFAM" id="SSF90257">
    <property type="entry name" value="Myosin rod fragments"/>
    <property type="match status" value="4"/>
</dbReference>
<feature type="compositionally biased region" description="Polar residues" evidence="21">
    <location>
        <begin position="1902"/>
        <end position="1914"/>
    </location>
</feature>
<feature type="domain" description="Myosin N-terminal SH3-like" evidence="23">
    <location>
        <begin position="23"/>
        <end position="73"/>
    </location>
</feature>
<comment type="similarity">
    <text evidence="3 20">Belongs to the TRAFAC class myosin-kinesin ATPase superfamily. Myosin family.</text>
</comment>
<dbReference type="InterPro" id="IPR002928">
    <property type="entry name" value="Myosin_tail"/>
</dbReference>
<feature type="compositionally biased region" description="Basic and acidic residues" evidence="21">
    <location>
        <begin position="1032"/>
        <end position="1050"/>
    </location>
</feature>
<dbReference type="Pfam" id="PF00612">
    <property type="entry name" value="IQ"/>
    <property type="match status" value="1"/>
</dbReference>
<evidence type="ECO:0000256" key="16">
    <source>
        <dbReference type="ARBA" id="ARBA00039816"/>
    </source>
</evidence>
<accession>A0A4W5RPS7</accession>
<keyword evidence="14" id="KW-0968">Cytoplasmic vesicle</keyword>
<dbReference type="FunFam" id="1.20.58.530:FF:000003">
    <property type="entry name" value="Myosin heavy chain 10"/>
    <property type="match status" value="1"/>
</dbReference>
<dbReference type="Gene3D" id="3.40.850.10">
    <property type="entry name" value="Kinesin motor domain"/>
    <property type="match status" value="1"/>
</dbReference>
<evidence type="ECO:0000256" key="21">
    <source>
        <dbReference type="SAM" id="MobiDB-lite"/>
    </source>
</evidence>
<dbReference type="GO" id="GO:0060473">
    <property type="term" value="C:cortical granule"/>
    <property type="evidence" value="ECO:0007669"/>
    <property type="project" value="UniProtKB-SubCell"/>
</dbReference>
<dbReference type="Gene3D" id="1.20.120.720">
    <property type="entry name" value="Myosin VI head, motor domain, U50 subdomain"/>
    <property type="match status" value="1"/>
</dbReference>
<evidence type="ECO:0000256" key="6">
    <source>
        <dbReference type="ARBA" id="ARBA00022840"/>
    </source>
</evidence>
<dbReference type="FunFam" id="1.20.5.4820:FF:000002">
    <property type="entry name" value="Myosin heavy chain 10"/>
    <property type="match status" value="1"/>
</dbReference>
<name>A0A4W5RPS7_9TELE</name>
<dbReference type="FunFam" id="3.30.70.1590:FF:000001">
    <property type="entry name" value="Myosin heavy chain"/>
    <property type="match status" value="1"/>
</dbReference>
<feature type="compositionally biased region" description="Basic and acidic residues" evidence="21">
    <location>
        <begin position="844"/>
        <end position="853"/>
    </location>
</feature>
<evidence type="ECO:0000259" key="22">
    <source>
        <dbReference type="PROSITE" id="PS51456"/>
    </source>
</evidence>
<dbReference type="FunFam" id="2.30.30.360:FF:000001">
    <property type="entry name" value="Myosin heavy chain"/>
    <property type="match status" value="1"/>
</dbReference>
<dbReference type="GO" id="GO:0005938">
    <property type="term" value="C:cell cortex"/>
    <property type="evidence" value="ECO:0007669"/>
    <property type="project" value="UniProtKB-SubCell"/>
</dbReference>
<dbReference type="GO" id="GO:0007010">
    <property type="term" value="P:cytoskeleton organization"/>
    <property type="evidence" value="ECO:0007669"/>
    <property type="project" value="UniProtKB-ARBA"/>
</dbReference>
<sequence>MADNFLYRDSGKVANPLDQADWATKKLVWIPSETLGFVAGSVKEEKGEECVVELADTGKRVTVNKDDIQKMNPPKFSKVEDMAELTCLNEASVLHNLKDRYYSGLIYTYSGLFCVVINPYKYLPIYSENIIEMYKGKKRHEMPPHIYAITDTAYRSMMQDREDQSILCTGESGAGKTENTKKVIQYLAHVASSFKSKKDQGELEKQLLQANPILEAFGNGKTVKNDNSSRFGKFIRINFDVNGYIVGANIETYLLEKSRAIRQAKDERAFHIFYYMLTGAGDKMPELCLEDYKNYRFLTHGNVTIPGQQDRDLFVETMDAFNIMSIPEEERIGLLKTVSAVLQLGNMSFKKERNSDQASMPDDTAAQKVCHLLGMNVTDFTRAILSPRIKVGRDYVQKAQTQEQAEFAVEALAKASYERMFRWLVMRINKALDKTKRQGASFIGILDIAGFEIFELNSFEQLCINYTNEKLQQLFNHTMFVLEQEEYQREGIEWSFIDFGLDLQPCIDLIEKHASPPGVLALLDEECWFPKATDKSFVEKVVQEQGNNPKFQKPKKIKDSADFCIIHYAGKVDYKADEWLMKNMDPLNDNVATLLNQSTDKFVSELWRDVDRIVGLDKVAGMSDGGIHGATKIRKGMFRTVGQLYKEQLSNLMTTLRNTNPNFVRCIIPNHEKKAGKLEPHLVLEQLRCNGVLEGIRICRQGFPNRIVFQEFRQRYEILTPNSIPKGFMDGKQACVLMIKALELDSNLFRIGQSKVFFRAGVLAHLEEERDIKITDIIISFQSWCRGYVARKAFTKRQQQLTAMKVIQRNCAAYLKLRNWQWWRLFTKVKPLLQVTRQEEEMQAREDELEKTKARQQQSEEQLQEFEAKHQQLNAEKLALQEQLQAETELCAEAEEMRSKLATRKQELEEILHDLESRVEEEEERVTQLQAERKKMQTNITDLEQQLDEEEAARQKLQLEKMTTDAKLKKIEENVMLLDDQNNKLNKEKKLLEERVSEFTTNLTEEEEKSKSLQKLKNKHEAMITDLEDRLRKEEKSRQELEKNRRKLEGDSTELNDQMADLQAQIAELRAQLAKKEEELMAALARIEEEAAAKNTAQKKIRELEAHFSELQEDLELERAARAKAEKHRRDLGEELEALKTELEDTLDSTATQQELRTKRETEVTQLKKVLEDEAKVHEQQVADMRHKHNQAFDELNEQLEQAKRVRASVEKAKQAMESEHNDLAIELKTLTQGKSESEQRRKKAETQVQELQIKHTESERQRKELADKVAKMQSELDNVNSVLSVVEGKSIKATKDCSTVESQLQDVQALLQEETRQKLSLSTRLRQMEAEQNNLRETLEEEEQGKKNTEKQLYTLQAQVLTEMKKKMELETQSLEGAEENKKRMQRELEGVVQQLEEKASAYVKLDKTKTRLQQELDDMMVDQDNLRQTVSNLEKKQKKFDQMLTEEKTISSRNGEERDRAEAEAREKETRALTLTRELEAIKDLKDELDRANKVLKAEMEDLVSSKDDVGKSVHELEKAKRAMDQQLEEMRVQLEELEDELQTTEDAKLRLEVNMQAMKAQSDRDLQARDEQGEERRKQLVKQVREMETELEDERRQKALAVAAKKKLDLDLGELEAGISMANTGRDEALKQLKKLQALLKDQMRELDDLRLSRDEALNMAKENEKKVKAMEADTILLQEELASAERVKKQAQTERDELQDELNSHNAKNSLTVDEKRRLESRIAKLEEELEEEQLNTEMVNDRLRRTTLQTDQLTTELTAEHSTAQRLEGTRAQLDRQNKELKLKLQELEETVKSRYKASIAALEAKMLQLEEQLDLESKERQQSSRLVRRTEKKLKEVLLQVEDERRNTEQHKAEADKANNRTRQLKRQLEEAEEEVTRANANRRKLQRELDDATESQDAVTREVSTLKSKLRRGDLPLNMRHVMNRTGMGDSDEEMDLASNASEPIPE</sequence>
<dbReference type="InterPro" id="IPR027417">
    <property type="entry name" value="P-loop_NTPase"/>
</dbReference>
<evidence type="ECO:0000256" key="13">
    <source>
        <dbReference type="ARBA" id="ARBA00023212"/>
    </source>
</evidence>
<dbReference type="Pfam" id="PF00063">
    <property type="entry name" value="Myosin_head"/>
    <property type="match status" value="1"/>
</dbReference>
<dbReference type="GO" id="GO:0032982">
    <property type="term" value="C:myosin filament"/>
    <property type="evidence" value="ECO:0007669"/>
    <property type="project" value="TreeGrafter"/>
</dbReference>
<keyword evidence="6 20" id="KW-0067">ATP-binding</keyword>
<dbReference type="GO" id="GO:0051015">
    <property type="term" value="F:actin filament binding"/>
    <property type="evidence" value="ECO:0007669"/>
    <property type="project" value="InterPro"/>
</dbReference>
<dbReference type="InterPro" id="IPR001609">
    <property type="entry name" value="Myosin_head_motor_dom-like"/>
</dbReference>
<evidence type="ECO:0000313" key="24">
    <source>
        <dbReference type="Ensembl" id="ENSHHUP00000088085.1"/>
    </source>
</evidence>
<dbReference type="GeneTree" id="ENSGT00940000155632"/>
<feature type="region of interest" description="Disordered" evidence="21">
    <location>
        <begin position="1230"/>
        <end position="1266"/>
    </location>
</feature>
<dbReference type="GO" id="GO:0000146">
    <property type="term" value="F:microfilament motor activity"/>
    <property type="evidence" value="ECO:0007669"/>
    <property type="project" value="TreeGrafter"/>
</dbReference>
<dbReference type="GO" id="GO:0005516">
    <property type="term" value="F:calmodulin binding"/>
    <property type="evidence" value="ECO:0007669"/>
    <property type="project" value="UniProtKB-KW"/>
</dbReference>
<dbReference type="PRINTS" id="PR00193">
    <property type="entry name" value="MYOSINHEAVY"/>
</dbReference>
<dbReference type="GO" id="GO:0005524">
    <property type="term" value="F:ATP binding"/>
    <property type="evidence" value="ECO:0007669"/>
    <property type="project" value="UniProtKB-UniRule"/>
</dbReference>
<reference evidence="24" key="2">
    <citation type="submission" date="2025-08" db="UniProtKB">
        <authorList>
            <consortium name="Ensembl"/>
        </authorList>
    </citation>
    <scope>IDENTIFICATION</scope>
</reference>
<evidence type="ECO:0000256" key="11">
    <source>
        <dbReference type="ARBA" id="ARBA00023175"/>
    </source>
</evidence>
<feature type="compositionally biased region" description="Basic and acidic residues" evidence="21">
    <location>
        <begin position="1253"/>
        <end position="1266"/>
    </location>
</feature>
<organism evidence="24 25">
    <name type="scientific">Hucho hucho</name>
    <name type="common">huchen</name>
    <dbReference type="NCBI Taxonomy" id="62062"/>
    <lineage>
        <taxon>Eukaryota</taxon>
        <taxon>Metazoa</taxon>
        <taxon>Chordata</taxon>
        <taxon>Craniata</taxon>
        <taxon>Vertebrata</taxon>
        <taxon>Euteleostomi</taxon>
        <taxon>Actinopterygii</taxon>
        <taxon>Neopterygii</taxon>
        <taxon>Teleostei</taxon>
        <taxon>Protacanthopterygii</taxon>
        <taxon>Salmoniformes</taxon>
        <taxon>Salmonidae</taxon>
        <taxon>Salmoninae</taxon>
        <taxon>Hucho</taxon>
    </lineage>
</organism>
<dbReference type="Gene3D" id="1.20.58.530">
    <property type="match status" value="1"/>
</dbReference>
<dbReference type="Gene3D" id="6.10.250.2420">
    <property type="match status" value="1"/>
</dbReference>
<evidence type="ECO:0000256" key="18">
    <source>
        <dbReference type="ARBA" id="ARBA00042289"/>
    </source>
</evidence>
<dbReference type="Gene3D" id="1.20.5.340">
    <property type="match status" value="3"/>
</dbReference>
<keyword evidence="25" id="KW-1185">Reference proteome</keyword>
<reference evidence="25" key="1">
    <citation type="submission" date="2018-06" db="EMBL/GenBank/DDBJ databases">
        <title>Genome assembly of Danube salmon.</title>
        <authorList>
            <person name="Macqueen D.J."/>
            <person name="Gundappa M.K."/>
        </authorList>
    </citation>
    <scope>NUCLEOTIDE SEQUENCE [LARGE SCALE GENOMIC DNA]</scope>
</reference>
<dbReference type="Gene3D" id="3.30.70.1590">
    <property type="match status" value="1"/>
</dbReference>
<dbReference type="FunFam" id="4.10.270.10:FF:000001">
    <property type="entry name" value="Myosin heavy chain, non-muscle"/>
    <property type="match status" value="1"/>
</dbReference>
<keyword evidence="7" id="KW-0112">Calmodulin-binding</keyword>
<dbReference type="PROSITE" id="PS51844">
    <property type="entry name" value="SH3_LIKE"/>
    <property type="match status" value="1"/>
</dbReference>
<proteinExistence type="inferred from homology"/>
<evidence type="ECO:0000313" key="25">
    <source>
        <dbReference type="Proteomes" id="UP000314982"/>
    </source>
</evidence>
<evidence type="ECO:0000256" key="3">
    <source>
        <dbReference type="ARBA" id="ARBA00008314"/>
    </source>
</evidence>
<keyword evidence="11 20" id="KW-0505">Motor protein</keyword>
<keyword evidence="5 20" id="KW-0547">Nucleotide-binding</keyword>
<dbReference type="GO" id="GO:0008360">
    <property type="term" value="P:regulation of cell shape"/>
    <property type="evidence" value="ECO:0007669"/>
    <property type="project" value="UniProtKB-KW"/>
</dbReference>
<evidence type="ECO:0000256" key="12">
    <source>
        <dbReference type="ARBA" id="ARBA00023203"/>
    </source>
</evidence>
<evidence type="ECO:0000256" key="20">
    <source>
        <dbReference type="PROSITE-ProRule" id="PRU00782"/>
    </source>
</evidence>
<keyword evidence="9" id="KW-0175">Coiled coil</keyword>
<dbReference type="PROSITE" id="PS50096">
    <property type="entry name" value="IQ"/>
    <property type="match status" value="1"/>
</dbReference>
<dbReference type="FunFam" id="1.20.5.340:FF:000007">
    <property type="entry name" value="Myosin heavy chain, non-muscle"/>
    <property type="match status" value="1"/>
</dbReference>
<dbReference type="Pfam" id="PF02736">
    <property type="entry name" value="Myosin_N"/>
    <property type="match status" value="1"/>
</dbReference>
<evidence type="ECO:0000256" key="8">
    <source>
        <dbReference type="ARBA" id="ARBA00022960"/>
    </source>
</evidence>
<dbReference type="Gene3D" id="2.30.30.360">
    <property type="entry name" value="Myosin S1 fragment, N-terminal"/>
    <property type="match status" value="1"/>
</dbReference>
<evidence type="ECO:0000256" key="5">
    <source>
        <dbReference type="ARBA" id="ARBA00022741"/>
    </source>
</evidence>
<dbReference type="FunFam" id="1.20.5.340:FF:000008">
    <property type="entry name" value="Myosin heavy chain 11"/>
    <property type="match status" value="1"/>
</dbReference>
<evidence type="ECO:0000256" key="2">
    <source>
        <dbReference type="ARBA" id="ARBA00004544"/>
    </source>
</evidence>
<dbReference type="FunFam" id="3.40.850.10:FF:000175">
    <property type="entry name" value="Myosin heavy chain 9"/>
    <property type="match status" value="1"/>
</dbReference>
<dbReference type="SUPFAM" id="SSF52540">
    <property type="entry name" value="P-loop containing nucleoside triphosphate hydrolases"/>
    <property type="match status" value="1"/>
</dbReference>
<evidence type="ECO:0000256" key="1">
    <source>
        <dbReference type="ARBA" id="ARBA00004245"/>
    </source>
</evidence>
<keyword evidence="12 20" id="KW-0009">Actin-binding</keyword>
<dbReference type="PANTHER" id="PTHR45615">
    <property type="entry name" value="MYOSIN HEAVY CHAIN, NON-MUSCLE"/>
    <property type="match status" value="1"/>
</dbReference>
<dbReference type="SMART" id="SM00242">
    <property type="entry name" value="MYSc"/>
    <property type="match status" value="1"/>
</dbReference>
<comment type="subcellular location">
    <subcellularLocation>
        <location evidence="2">Cytoplasm</location>
        <location evidence="2">Cell cortex</location>
    </subcellularLocation>
    <subcellularLocation>
        <location evidence="1">Cytoplasm</location>
        <location evidence="1">Cytoskeleton</location>
    </subcellularLocation>
    <subcellularLocation>
        <location evidence="15">Cytoplasmic vesicle</location>
        <location evidence="15">Secretory vesicle</location>
        <location evidence="15">Cortical granule</location>
    </subcellularLocation>
</comment>
<feature type="region of interest" description="Disordered" evidence="21">
    <location>
        <begin position="1439"/>
        <end position="1471"/>
    </location>
</feature>
<keyword evidence="13" id="KW-0206">Cytoskeleton</keyword>
<dbReference type="Proteomes" id="UP000314982">
    <property type="component" value="Unassembled WGS sequence"/>
</dbReference>
<evidence type="ECO:0000256" key="4">
    <source>
        <dbReference type="ARBA" id="ARBA00022490"/>
    </source>
</evidence>
<reference evidence="24" key="3">
    <citation type="submission" date="2025-09" db="UniProtKB">
        <authorList>
            <consortium name="Ensembl"/>
        </authorList>
    </citation>
    <scope>IDENTIFICATION</scope>
</reference>
<dbReference type="InterPro" id="IPR004009">
    <property type="entry name" value="SH3_Myosin"/>
</dbReference>